<evidence type="ECO:0000256" key="2">
    <source>
        <dbReference type="ARBA" id="ARBA00022649"/>
    </source>
</evidence>
<keyword evidence="6" id="KW-0547">Nucleotide-binding</keyword>
<dbReference type="InterPro" id="IPR002934">
    <property type="entry name" value="Polymerase_NTP_transf_dom"/>
</dbReference>
<sequence>MELTELLRAKRPEILQIAAQHGASNLRIFGSIARGEAGPESDLDLLVTMANDRSLLDLIGLWQDLEDLLEHKVDVVTDAGLNVHIRERVLQEAVALFTP</sequence>
<dbReference type="Pfam" id="PF01909">
    <property type="entry name" value="NTP_transf_2"/>
    <property type="match status" value="1"/>
</dbReference>
<dbReference type="GO" id="GO:0016779">
    <property type="term" value="F:nucleotidyltransferase activity"/>
    <property type="evidence" value="ECO:0007669"/>
    <property type="project" value="UniProtKB-KW"/>
</dbReference>
<dbReference type="InterPro" id="IPR052038">
    <property type="entry name" value="Type-VII_TA_antitoxin"/>
</dbReference>
<evidence type="ECO:0000313" key="11">
    <source>
        <dbReference type="EMBL" id="PDW04684.1"/>
    </source>
</evidence>
<comment type="similarity">
    <text evidence="9">Belongs to the MntA antitoxin family.</text>
</comment>
<dbReference type="PANTHER" id="PTHR33571:SF12">
    <property type="entry name" value="BSL3053 PROTEIN"/>
    <property type="match status" value="1"/>
</dbReference>
<evidence type="ECO:0000259" key="10">
    <source>
        <dbReference type="Pfam" id="PF01909"/>
    </source>
</evidence>
<evidence type="ECO:0000313" key="12">
    <source>
        <dbReference type="Proteomes" id="UP000220527"/>
    </source>
</evidence>
<feature type="domain" description="Polymerase nucleotidyl transferase" evidence="10">
    <location>
        <begin position="23"/>
        <end position="95"/>
    </location>
</feature>
<dbReference type="Gene3D" id="3.30.460.10">
    <property type="entry name" value="Beta Polymerase, domain 2"/>
    <property type="match status" value="1"/>
</dbReference>
<dbReference type="OrthoDB" id="9809668at2"/>
<evidence type="ECO:0000256" key="6">
    <source>
        <dbReference type="ARBA" id="ARBA00022741"/>
    </source>
</evidence>
<dbReference type="PANTHER" id="PTHR33571">
    <property type="entry name" value="SSL8005 PROTEIN"/>
    <property type="match status" value="1"/>
</dbReference>
<evidence type="ECO:0000256" key="5">
    <source>
        <dbReference type="ARBA" id="ARBA00022723"/>
    </source>
</evidence>
<evidence type="ECO:0000256" key="1">
    <source>
        <dbReference type="ARBA" id="ARBA00001946"/>
    </source>
</evidence>
<dbReference type="EMBL" id="NQWI01000005">
    <property type="protein sequence ID" value="PDW04684.1"/>
    <property type="molecule type" value="Genomic_DNA"/>
</dbReference>
<dbReference type="SUPFAM" id="SSF81301">
    <property type="entry name" value="Nucleotidyltransferase"/>
    <property type="match status" value="1"/>
</dbReference>
<keyword evidence="8" id="KW-0460">Magnesium</keyword>
<keyword evidence="2" id="KW-1277">Toxin-antitoxin system</keyword>
<dbReference type="Proteomes" id="UP000220527">
    <property type="component" value="Unassembled WGS sequence"/>
</dbReference>
<dbReference type="GO" id="GO:0005524">
    <property type="term" value="F:ATP binding"/>
    <property type="evidence" value="ECO:0007669"/>
    <property type="project" value="UniProtKB-KW"/>
</dbReference>
<keyword evidence="7" id="KW-0067">ATP-binding</keyword>
<accession>A0A2A6RNK6</accession>
<evidence type="ECO:0000256" key="4">
    <source>
        <dbReference type="ARBA" id="ARBA00022695"/>
    </source>
</evidence>
<dbReference type="InterPro" id="IPR043519">
    <property type="entry name" value="NT_sf"/>
</dbReference>
<evidence type="ECO:0000256" key="3">
    <source>
        <dbReference type="ARBA" id="ARBA00022679"/>
    </source>
</evidence>
<evidence type="ECO:0000256" key="8">
    <source>
        <dbReference type="ARBA" id="ARBA00022842"/>
    </source>
</evidence>
<evidence type="ECO:0000256" key="7">
    <source>
        <dbReference type="ARBA" id="ARBA00022840"/>
    </source>
</evidence>
<proteinExistence type="inferred from homology"/>
<dbReference type="CDD" id="cd05403">
    <property type="entry name" value="NT_KNTase_like"/>
    <property type="match status" value="1"/>
</dbReference>
<dbReference type="GO" id="GO:0046872">
    <property type="term" value="F:metal ion binding"/>
    <property type="evidence" value="ECO:0007669"/>
    <property type="project" value="UniProtKB-KW"/>
</dbReference>
<name>A0A2A6RNK6_9CHLR</name>
<keyword evidence="5" id="KW-0479">Metal-binding</keyword>
<comment type="cofactor">
    <cofactor evidence="1">
        <name>Mg(2+)</name>
        <dbReference type="ChEBI" id="CHEBI:18420"/>
    </cofactor>
</comment>
<keyword evidence="3 11" id="KW-0808">Transferase</keyword>
<gene>
    <name evidence="11" type="ORF">CJ255_01960</name>
</gene>
<comment type="caution">
    <text evidence="11">The sequence shown here is derived from an EMBL/GenBank/DDBJ whole genome shotgun (WGS) entry which is preliminary data.</text>
</comment>
<keyword evidence="12" id="KW-1185">Reference proteome</keyword>
<dbReference type="AlphaFoldDB" id="A0A2A6RNK6"/>
<keyword evidence="4" id="KW-0548">Nucleotidyltransferase</keyword>
<dbReference type="RefSeq" id="WP_097642419.1">
    <property type="nucleotide sequence ID" value="NZ_NQWI01000005.1"/>
</dbReference>
<evidence type="ECO:0000256" key="9">
    <source>
        <dbReference type="ARBA" id="ARBA00038276"/>
    </source>
</evidence>
<organism evidence="11 12">
    <name type="scientific">Candidatus Viridilinea mediisalina</name>
    <dbReference type="NCBI Taxonomy" id="2024553"/>
    <lineage>
        <taxon>Bacteria</taxon>
        <taxon>Bacillati</taxon>
        <taxon>Chloroflexota</taxon>
        <taxon>Chloroflexia</taxon>
        <taxon>Chloroflexales</taxon>
        <taxon>Chloroflexineae</taxon>
        <taxon>Oscillochloridaceae</taxon>
        <taxon>Candidatus Viridilinea</taxon>
    </lineage>
</organism>
<reference evidence="12" key="1">
    <citation type="submission" date="2017-08" db="EMBL/GenBank/DDBJ databases">
        <authorList>
            <person name="Grouzdev D.S."/>
            <person name="Gaisin V.A."/>
            <person name="Rysina M.S."/>
            <person name="Gorlenko V.M."/>
        </authorList>
    </citation>
    <scope>NUCLEOTIDE SEQUENCE [LARGE SCALE GENOMIC DNA]</scope>
    <source>
        <strain evidence="12">Kir15-3F</strain>
    </source>
</reference>
<protein>
    <submittedName>
        <fullName evidence="11">Nucleotidyltransferase</fullName>
    </submittedName>
</protein>